<protein>
    <submittedName>
        <fullName evidence="2">NERD domain-containing protein</fullName>
    </submittedName>
</protein>
<dbReference type="InterPro" id="IPR011528">
    <property type="entry name" value="NERD"/>
</dbReference>
<evidence type="ECO:0000259" key="1">
    <source>
        <dbReference type="PROSITE" id="PS50965"/>
    </source>
</evidence>
<evidence type="ECO:0000313" key="3">
    <source>
        <dbReference type="Proteomes" id="UP000265801"/>
    </source>
</evidence>
<proteinExistence type="predicted"/>
<name>A0A3A1QUR0_9BACI</name>
<keyword evidence="3" id="KW-1185">Reference proteome</keyword>
<reference evidence="2 3" key="1">
    <citation type="submission" date="2018-09" db="EMBL/GenBank/DDBJ databases">
        <title>Bacillus saliacetes sp. nov., isolated from Thai shrimp paste (Ka-pi).</title>
        <authorList>
            <person name="Daroonpunt R."/>
            <person name="Tanasupawat S."/>
            <person name="Yiamsombut S."/>
        </authorList>
    </citation>
    <scope>NUCLEOTIDE SEQUENCE [LARGE SCALE GENOMIC DNA]</scope>
    <source>
        <strain evidence="2 3">SKP7-4</strain>
    </source>
</reference>
<accession>A0A3A1QUR0</accession>
<dbReference type="RefSeq" id="WP_119548556.1">
    <property type="nucleotide sequence ID" value="NZ_QXIR01000027.1"/>
</dbReference>
<gene>
    <name evidence="2" type="ORF">D3H55_17185</name>
</gene>
<dbReference type="OrthoDB" id="2164794at2"/>
<organism evidence="2 3">
    <name type="scientific">Bacillus salacetis</name>
    <dbReference type="NCBI Taxonomy" id="2315464"/>
    <lineage>
        <taxon>Bacteria</taxon>
        <taxon>Bacillati</taxon>
        <taxon>Bacillota</taxon>
        <taxon>Bacilli</taxon>
        <taxon>Bacillales</taxon>
        <taxon>Bacillaceae</taxon>
        <taxon>Bacillus</taxon>
    </lineage>
</organism>
<sequence>MFDEWALPLEPKMVFLNDLLLDHQGSTFQIDSCALGSNTIFNFEVKNFEGDYRIKDDKWLDPSGEEIKNPLLQIQRADSLIRQKTRQSGFKHRVESFLIFINPGFYLYNPPPDTSIIYFPQLSRFLEKILNRSMIVRKEDQRLAEKLLSMDIEEDPYRRLPPYQFENLRKGIICLHCRSFFQSVTGRWLICSYCKKKETTAAAILRTTEEFRLLFPGEKVTTGMIYEFCGVVEDKRTVRKVLLTNFEMIGIRNHAYYVEKLKL</sequence>
<dbReference type="Proteomes" id="UP000265801">
    <property type="component" value="Unassembled WGS sequence"/>
</dbReference>
<dbReference type="AlphaFoldDB" id="A0A3A1QUR0"/>
<feature type="domain" description="NERD" evidence="1">
    <location>
        <begin position="1"/>
        <end position="104"/>
    </location>
</feature>
<dbReference type="EMBL" id="QXIR01000027">
    <property type="protein sequence ID" value="RIW30179.1"/>
    <property type="molecule type" value="Genomic_DNA"/>
</dbReference>
<dbReference type="Pfam" id="PF08378">
    <property type="entry name" value="NERD"/>
    <property type="match status" value="1"/>
</dbReference>
<evidence type="ECO:0000313" key="2">
    <source>
        <dbReference type="EMBL" id="RIW30179.1"/>
    </source>
</evidence>
<dbReference type="PROSITE" id="PS50965">
    <property type="entry name" value="NERD"/>
    <property type="match status" value="1"/>
</dbReference>
<comment type="caution">
    <text evidence="2">The sequence shown here is derived from an EMBL/GenBank/DDBJ whole genome shotgun (WGS) entry which is preliminary data.</text>
</comment>